<dbReference type="PANTHER" id="PTHR31252:SF11">
    <property type="entry name" value="DUF4419 DOMAIN-CONTAINING PROTEIN"/>
    <property type="match status" value="1"/>
</dbReference>
<dbReference type="Pfam" id="PF14388">
    <property type="entry name" value="DUF4419"/>
    <property type="match status" value="1"/>
</dbReference>
<sequence>MPTIVRPPPHLVGVNTDVIATSAADVLRYVPGYGPPRYDILRTSFDSLDGSPGVVPRGHGFSNTIIRAFQQDLHLTLRPDDVWLAIVVQLSFFVNGTGRPEALRNKFVEHKGRKHIVVDARPAHIATVDIGVILTQLVQLVKSSIKDPVATKLLLDFSTTTENDRATAAIAFLGTMQNYFSYEIRVGCGFPSVTPLGDREDWAKMLDSIQLLASLSDETVEWAACLSKVLEYMVASFDRPEDADVKSFWMRAVHESGGNGSGTLVKLIGWITAFSWWDASGDRQKTFNSQSAGGSRLALDGVKFPVISAEHIPASVTTRPVVVLDDTRGSEQGGWKIEAEFVAGIPGFQVQDASGTAVRPISGWWLIERHRRRQLTQK</sequence>
<reference evidence="1 2" key="1">
    <citation type="submission" date="2016-09" db="EMBL/GenBank/DDBJ databases">
        <authorList>
            <person name="Capua I."/>
            <person name="De Benedictis P."/>
            <person name="Joannis T."/>
            <person name="Lombin L.H."/>
            <person name="Cattoli G."/>
        </authorList>
    </citation>
    <scope>NUCLEOTIDE SEQUENCE [LARGE SCALE GENOMIC DNA]</scope>
    <source>
        <strain evidence="1 2">IMI 309357</strain>
    </source>
</reference>
<accession>A0A1G4AN53</accession>
<dbReference type="InterPro" id="IPR025533">
    <property type="entry name" value="DUF4419"/>
</dbReference>
<evidence type="ECO:0000313" key="2">
    <source>
        <dbReference type="Proteomes" id="UP000176998"/>
    </source>
</evidence>
<name>A0A1G4AN53_9PEZI</name>
<protein>
    <submittedName>
        <fullName evidence="1">Uncharacterized protein</fullName>
    </submittedName>
</protein>
<dbReference type="Proteomes" id="UP000176998">
    <property type="component" value="Unassembled WGS sequence"/>
</dbReference>
<keyword evidence="2" id="KW-1185">Reference proteome</keyword>
<dbReference type="GeneID" id="34567214"/>
<proteinExistence type="predicted"/>
<organism evidence="1 2">
    <name type="scientific">Colletotrichum orchidophilum</name>
    <dbReference type="NCBI Taxonomy" id="1209926"/>
    <lineage>
        <taxon>Eukaryota</taxon>
        <taxon>Fungi</taxon>
        <taxon>Dikarya</taxon>
        <taxon>Ascomycota</taxon>
        <taxon>Pezizomycotina</taxon>
        <taxon>Sordariomycetes</taxon>
        <taxon>Hypocreomycetidae</taxon>
        <taxon>Glomerellales</taxon>
        <taxon>Glomerellaceae</taxon>
        <taxon>Colletotrichum</taxon>
    </lineage>
</organism>
<comment type="caution">
    <text evidence="1">The sequence shown here is derived from an EMBL/GenBank/DDBJ whole genome shotgun (WGS) entry which is preliminary data.</text>
</comment>
<dbReference type="EMBL" id="MJBS01000237">
    <property type="protein sequence ID" value="OHE90609.1"/>
    <property type="molecule type" value="Genomic_DNA"/>
</dbReference>
<evidence type="ECO:0000313" key="1">
    <source>
        <dbReference type="EMBL" id="OHE90609.1"/>
    </source>
</evidence>
<gene>
    <name evidence="1" type="ORF">CORC01_14093</name>
</gene>
<dbReference type="RefSeq" id="XP_022467786.1">
    <property type="nucleotide sequence ID" value="XM_022625704.1"/>
</dbReference>
<dbReference type="PANTHER" id="PTHR31252">
    <property type="entry name" value="DUF4419 DOMAIN-CONTAINING PROTEIN"/>
    <property type="match status" value="1"/>
</dbReference>
<dbReference type="AlphaFoldDB" id="A0A1G4AN53"/>
<dbReference type="OrthoDB" id="9978173at2759"/>